<dbReference type="AlphaFoldDB" id="A0A1M4ZVJ8"/>
<evidence type="ECO:0000313" key="1">
    <source>
        <dbReference type="EMBL" id="SHF22058.1"/>
    </source>
</evidence>
<protein>
    <submittedName>
        <fullName evidence="1">Uncharacterized protein</fullName>
    </submittedName>
</protein>
<accession>A0A1M4ZVJ8</accession>
<dbReference type="STRING" id="1122206.SAMN02745753_01520"/>
<dbReference type="EMBL" id="FQVF01000006">
    <property type="protein sequence ID" value="SHF22058.1"/>
    <property type="molecule type" value="Genomic_DNA"/>
</dbReference>
<sequence>MNKFTLQFVSASSLTILLSGCSVFFTDHSDDYQEEKPVTSTLDMPAGSMPASDVLVIPNEKNIANLDGKTAYTTPRAPFVFYPMVAVGTEEQDDAIEFTVPADIAQTKRIVTDFLTALHGDGASIASQSDDQIISVPFDFHPQGWWASLWSDITRIHPAQTAFSFRFNEQEEGKTLVTVQFRDEQQDVGPGNWMSPVQNDDAYSVAVRLWGTVGRQLNQSSAYLSNRGDAASFPIWVDHHGIFAIHLGDKVSPSDVEAKLNAAGIYLIPGSNQLLAPVPPEDVARVGDVVDLTLPLVDSDKIKSLKTIRRNLDDVSWEEREYSYKITHQKAGDFLVIDVSSMDSPEVVSYHLAQRFVN</sequence>
<dbReference type="RefSeq" id="WP_072839115.1">
    <property type="nucleotide sequence ID" value="NZ_FQVF01000006.1"/>
</dbReference>
<dbReference type="PROSITE" id="PS51257">
    <property type="entry name" value="PROKAR_LIPOPROTEIN"/>
    <property type="match status" value="1"/>
</dbReference>
<name>A0A1M4ZVJ8_9GAMM</name>
<dbReference type="OrthoDB" id="6096143at2"/>
<gene>
    <name evidence="1" type="ORF">SAMN02745753_01520</name>
</gene>
<evidence type="ECO:0000313" key="2">
    <source>
        <dbReference type="Proteomes" id="UP000184517"/>
    </source>
</evidence>
<reference evidence="2" key="1">
    <citation type="submission" date="2016-11" db="EMBL/GenBank/DDBJ databases">
        <authorList>
            <person name="Varghese N."/>
            <person name="Submissions S."/>
        </authorList>
    </citation>
    <scope>NUCLEOTIDE SEQUENCE [LARGE SCALE GENOMIC DNA]</scope>
    <source>
        <strain evidence="2">DSM 16579</strain>
    </source>
</reference>
<organism evidence="1 2">
    <name type="scientific">Marinomonas polaris DSM 16579</name>
    <dbReference type="NCBI Taxonomy" id="1122206"/>
    <lineage>
        <taxon>Bacteria</taxon>
        <taxon>Pseudomonadati</taxon>
        <taxon>Pseudomonadota</taxon>
        <taxon>Gammaproteobacteria</taxon>
        <taxon>Oceanospirillales</taxon>
        <taxon>Oceanospirillaceae</taxon>
        <taxon>Marinomonas</taxon>
    </lineage>
</organism>
<dbReference type="Proteomes" id="UP000184517">
    <property type="component" value="Unassembled WGS sequence"/>
</dbReference>
<keyword evidence="2" id="KW-1185">Reference proteome</keyword>
<proteinExistence type="predicted"/>